<name>X0YFQ8_9ZZZZ</name>
<comment type="caution">
    <text evidence="1">The sequence shown here is derived from an EMBL/GenBank/DDBJ whole genome shotgun (WGS) entry which is preliminary data.</text>
</comment>
<gene>
    <name evidence="1" type="ORF">S01H4_19131</name>
</gene>
<protein>
    <submittedName>
        <fullName evidence="1">Uncharacterized protein</fullName>
    </submittedName>
</protein>
<feature type="non-terminal residue" evidence="1">
    <location>
        <position position="1"/>
    </location>
</feature>
<proteinExistence type="predicted"/>
<accession>X0YFQ8</accession>
<dbReference type="AlphaFoldDB" id="X0YFQ8"/>
<reference evidence="1" key="1">
    <citation type="journal article" date="2014" name="Front. Microbiol.">
        <title>High frequency of phylogenetically diverse reductive dehalogenase-homologous genes in deep subseafloor sedimentary metagenomes.</title>
        <authorList>
            <person name="Kawai M."/>
            <person name="Futagami T."/>
            <person name="Toyoda A."/>
            <person name="Takaki Y."/>
            <person name="Nishi S."/>
            <person name="Hori S."/>
            <person name="Arai W."/>
            <person name="Tsubouchi T."/>
            <person name="Morono Y."/>
            <person name="Uchiyama I."/>
            <person name="Ito T."/>
            <person name="Fujiyama A."/>
            <person name="Inagaki F."/>
            <person name="Takami H."/>
        </authorList>
    </citation>
    <scope>NUCLEOTIDE SEQUENCE</scope>
    <source>
        <strain evidence="1">Expedition CK06-06</strain>
    </source>
</reference>
<evidence type="ECO:0000313" key="1">
    <source>
        <dbReference type="EMBL" id="GAG54715.1"/>
    </source>
</evidence>
<organism evidence="1">
    <name type="scientific">marine sediment metagenome</name>
    <dbReference type="NCBI Taxonomy" id="412755"/>
    <lineage>
        <taxon>unclassified sequences</taxon>
        <taxon>metagenomes</taxon>
        <taxon>ecological metagenomes</taxon>
    </lineage>
</organism>
<sequence length="100" mass="11491">SDLKLFRVTTEKKFQSFITDIENLMLGGRIAEVFPKVLVVKSVLERILATGIITEFDHKVALQCNGKNSPLKISRKIERNIEKINEILKKLEQLDIIKLK</sequence>
<dbReference type="EMBL" id="BART01008514">
    <property type="protein sequence ID" value="GAG54715.1"/>
    <property type="molecule type" value="Genomic_DNA"/>
</dbReference>